<evidence type="ECO:0000256" key="4">
    <source>
        <dbReference type="ARBA" id="ARBA00023242"/>
    </source>
</evidence>
<evidence type="ECO:0000256" key="6">
    <source>
        <dbReference type="SAM" id="MobiDB-lite"/>
    </source>
</evidence>
<reference evidence="8 9" key="1">
    <citation type="submission" date="2017-03" db="EMBL/GenBank/DDBJ databases">
        <title>Genomes of endolithic fungi from Antarctica.</title>
        <authorList>
            <person name="Coleine C."/>
            <person name="Masonjones S."/>
            <person name="Stajich J.E."/>
        </authorList>
    </citation>
    <scope>NUCLEOTIDE SEQUENCE [LARGE SCALE GENOMIC DNA]</scope>
    <source>
        <strain evidence="8 9">CCFEE 5311</strain>
    </source>
</reference>
<dbReference type="STRING" id="329885.A0A4U0VGK8"/>
<dbReference type="SUPFAM" id="SSF55205">
    <property type="entry name" value="EPT/RTPC-like"/>
    <property type="match status" value="1"/>
</dbReference>
<organism evidence="8 9">
    <name type="scientific">Friedmanniomyces endolithicus</name>
    <dbReference type="NCBI Taxonomy" id="329885"/>
    <lineage>
        <taxon>Eukaryota</taxon>
        <taxon>Fungi</taxon>
        <taxon>Dikarya</taxon>
        <taxon>Ascomycota</taxon>
        <taxon>Pezizomycotina</taxon>
        <taxon>Dothideomycetes</taxon>
        <taxon>Dothideomycetidae</taxon>
        <taxon>Mycosphaerellales</taxon>
        <taxon>Teratosphaeriaceae</taxon>
        <taxon>Friedmanniomyces</taxon>
    </lineage>
</organism>
<dbReference type="NCBIfam" id="TIGR03400">
    <property type="entry name" value="18S_RNA_Rcl1p"/>
    <property type="match status" value="1"/>
</dbReference>
<dbReference type="Gene3D" id="3.65.10.20">
    <property type="entry name" value="RNA 3'-terminal phosphate cyclase domain"/>
    <property type="match status" value="1"/>
</dbReference>
<dbReference type="GO" id="GO:0000479">
    <property type="term" value="P:endonucleolytic cleavage of tricistronic rRNA transcript (SSU-rRNA, 5.8S rRNA, LSU-rRNA)"/>
    <property type="evidence" value="ECO:0007669"/>
    <property type="project" value="TreeGrafter"/>
</dbReference>
<evidence type="ECO:0000259" key="7">
    <source>
        <dbReference type="PROSITE" id="PS50102"/>
    </source>
</evidence>
<protein>
    <recommendedName>
        <fullName evidence="7">RRM domain-containing protein</fullName>
    </recommendedName>
</protein>
<comment type="similarity">
    <text evidence="2">Belongs to the RNA 3'-terminal cyclase family. Type 2 subfamily.</text>
</comment>
<feature type="region of interest" description="Disordered" evidence="6">
    <location>
        <begin position="74"/>
        <end position="97"/>
    </location>
</feature>
<evidence type="ECO:0000256" key="2">
    <source>
        <dbReference type="ARBA" id="ARBA00007089"/>
    </source>
</evidence>
<dbReference type="SMART" id="SM00360">
    <property type="entry name" value="RRM"/>
    <property type="match status" value="1"/>
</dbReference>
<evidence type="ECO:0000313" key="8">
    <source>
        <dbReference type="EMBL" id="TKA48093.1"/>
    </source>
</evidence>
<dbReference type="Pfam" id="PF01137">
    <property type="entry name" value="RTC"/>
    <property type="match status" value="1"/>
</dbReference>
<dbReference type="Gene3D" id="3.30.70.330">
    <property type="match status" value="1"/>
</dbReference>
<dbReference type="FunFam" id="3.30.360.20:FF:000004">
    <property type="entry name" value="18S rRNA biogenesis protein"/>
    <property type="match status" value="1"/>
</dbReference>
<dbReference type="Proteomes" id="UP000310066">
    <property type="component" value="Unassembled WGS sequence"/>
</dbReference>
<dbReference type="EMBL" id="NAJP01000004">
    <property type="protein sequence ID" value="TKA48093.1"/>
    <property type="molecule type" value="Genomic_DNA"/>
</dbReference>
<feature type="domain" description="RRM" evidence="7">
    <location>
        <begin position="2"/>
        <end position="80"/>
    </location>
</feature>
<dbReference type="CDD" id="cd00875">
    <property type="entry name" value="RNA_Cyclase_Class_I"/>
    <property type="match status" value="1"/>
</dbReference>
<evidence type="ECO:0000256" key="3">
    <source>
        <dbReference type="ARBA" id="ARBA00022517"/>
    </source>
</evidence>
<feature type="compositionally biased region" description="Gly residues" evidence="6">
    <location>
        <begin position="83"/>
        <end position="97"/>
    </location>
</feature>
<dbReference type="Pfam" id="PF00076">
    <property type="entry name" value="RRM_1"/>
    <property type="match status" value="1"/>
</dbReference>
<dbReference type="InterPro" id="IPR036553">
    <property type="entry name" value="RPTC_insert"/>
</dbReference>
<dbReference type="Pfam" id="PF05189">
    <property type="entry name" value="RTC_insert"/>
    <property type="match status" value="1"/>
</dbReference>
<dbReference type="InterPro" id="IPR016443">
    <property type="entry name" value="RNA3'_term_phos_cyc_type_2"/>
</dbReference>
<feature type="compositionally biased region" description="Gly residues" evidence="6">
    <location>
        <begin position="155"/>
        <end position="178"/>
    </location>
</feature>
<dbReference type="FunFam" id="3.30.70.330:FF:000684">
    <property type="entry name" value="Putative glycine-rich RNA-binding protein"/>
    <property type="match status" value="1"/>
</dbReference>
<dbReference type="InterPro" id="IPR012677">
    <property type="entry name" value="Nucleotide-bd_a/b_plait_sf"/>
</dbReference>
<dbReference type="GO" id="GO:0004521">
    <property type="term" value="F:RNA endonuclease activity"/>
    <property type="evidence" value="ECO:0007669"/>
    <property type="project" value="TreeGrafter"/>
</dbReference>
<dbReference type="InterPro" id="IPR023797">
    <property type="entry name" value="RNA3'_phos_cyclase_dom"/>
</dbReference>
<keyword evidence="5" id="KW-0694">RNA-binding</keyword>
<dbReference type="PROSITE" id="PS50102">
    <property type="entry name" value="RRM"/>
    <property type="match status" value="1"/>
</dbReference>
<dbReference type="Gene3D" id="3.30.360.20">
    <property type="entry name" value="RNA 3'-terminal phosphate cyclase, insert domain"/>
    <property type="match status" value="1"/>
</dbReference>
<dbReference type="InterPro" id="IPR000504">
    <property type="entry name" value="RRM_dom"/>
</dbReference>
<dbReference type="InterPro" id="IPR013792">
    <property type="entry name" value="RNA3'P_cycl/enolpyr_Trfase_a/b"/>
</dbReference>
<dbReference type="InterPro" id="IPR037136">
    <property type="entry name" value="RNA3'_phos_cyclase_dom_sf"/>
</dbReference>
<dbReference type="PANTHER" id="PTHR11096:SF1">
    <property type="entry name" value="RNA 3'-TERMINAL PHOSPHATE CYCLASE-LIKE PROTEIN"/>
    <property type="match status" value="1"/>
</dbReference>
<dbReference type="InterPro" id="IPR013791">
    <property type="entry name" value="RNA3'-term_phos_cycl_insert"/>
</dbReference>
<evidence type="ECO:0000256" key="5">
    <source>
        <dbReference type="PROSITE-ProRule" id="PRU00176"/>
    </source>
</evidence>
<dbReference type="OrthoDB" id="1911237at2759"/>
<accession>A0A4U0VGK8</accession>
<keyword evidence="4" id="KW-0539">Nucleus</keyword>
<comment type="subcellular location">
    <subcellularLocation>
        <location evidence="1">Nucleus</location>
        <location evidence="1">Nucleolus</location>
    </subcellularLocation>
</comment>
<dbReference type="PANTHER" id="PTHR11096">
    <property type="entry name" value="RNA 3' TERMINAL PHOSPHATE CYCLASE"/>
    <property type="match status" value="1"/>
</dbReference>
<gene>
    <name evidence="8" type="ORF">B0A54_01585</name>
</gene>
<evidence type="ECO:0000256" key="1">
    <source>
        <dbReference type="ARBA" id="ARBA00004604"/>
    </source>
</evidence>
<sequence length="597" mass="60712">MSKLFIGGLAWHTDDQTLRQKFEEFGQVDEAIVVKDRDTGRSRGFGFVRFSEDSASDAAIAAMNNVEFDGRTIRVDKASERAPGGGGGGFSGGRGGGGYSGGGQGGYGGGQGGYGGGRGGGGGGYSGGGGYGGQQGGGYSGGGGGYGGQQGGGGGYSGGGGGQGGGWRQGGGGGGYQQGGEHIHHSAQPPSPIPNMAATPTPTTLRFTGSKHLIQRLVLATLTGKPLRISQIRSASHTSPGLAPHEVSFLRLLEALTNGSQIEFSYTGTTVLYKPGLITGSAAGHGAQGGVIRHEVPGECRRGVSYFLVPLCLLAPFAKAGVNVLFTGPGVITSSTEAGDVSVDTVRTAILPVFKSFGIERDLEVRILRRSNAGRDGKGGGGEVQLVFGHQVRLPRTVHLMSAGRVKRVRGVAYSTGVAGANNARLIEAARGVLNVVAPDTYIFSDVSAAPFVPAPTRENPAAKRKTGLGFGLSLVAETNTGALYSADVASPPAGGEPPEDLGRKCAFQLLEAIEQGGCVSSVAAPTLLTLMAMGSEDVGRVALGREVLGSEHVLQLARDLRTFGMSGWGLRDGDEEDSVVVSIVGKGVGNVGRKIA</sequence>
<feature type="region of interest" description="Disordered" evidence="6">
    <location>
        <begin position="155"/>
        <end position="195"/>
    </location>
</feature>
<dbReference type="GO" id="GO:0005730">
    <property type="term" value="C:nucleolus"/>
    <property type="evidence" value="ECO:0007669"/>
    <property type="project" value="UniProtKB-SubCell"/>
</dbReference>
<evidence type="ECO:0000313" key="9">
    <source>
        <dbReference type="Proteomes" id="UP000310066"/>
    </source>
</evidence>
<proteinExistence type="inferred from homology"/>
<keyword evidence="3" id="KW-0690">Ribosome biogenesis</keyword>
<dbReference type="InterPro" id="IPR000228">
    <property type="entry name" value="RNA3'_term_phos_cyc"/>
</dbReference>
<dbReference type="AlphaFoldDB" id="A0A4U0VGK8"/>
<comment type="caution">
    <text evidence="8">The sequence shown here is derived from an EMBL/GenBank/DDBJ whole genome shotgun (WGS) entry which is preliminary data.</text>
</comment>
<name>A0A4U0VGK8_9PEZI</name>
<dbReference type="SUPFAM" id="SSF54928">
    <property type="entry name" value="RNA-binding domain, RBD"/>
    <property type="match status" value="1"/>
</dbReference>
<dbReference type="InterPro" id="IPR035979">
    <property type="entry name" value="RBD_domain_sf"/>
</dbReference>
<dbReference type="GO" id="GO:0003723">
    <property type="term" value="F:RNA binding"/>
    <property type="evidence" value="ECO:0007669"/>
    <property type="project" value="UniProtKB-UniRule"/>
</dbReference>